<keyword evidence="8" id="KW-0479">Metal-binding</keyword>
<comment type="catalytic activity">
    <reaction evidence="1">
        <text>isopentenyl diphosphate = dimethylallyl diphosphate</text>
        <dbReference type="Rhea" id="RHEA:23284"/>
        <dbReference type="ChEBI" id="CHEBI:57623"/>
        <dbReference type="ChEBI" id="CHEBI:128769"/>
        <dbReference type="EC" id="5.3.3.2"/>
    </reaction>
</comment>
<dbReference type="GO" id="GO:0009240">
    <property type="term" value="P:isopentenyl diphosphate biosynthetic process"/>
    <property type="evidence" value="ECO:0007669"/>
    <property type="project" value="TreeGrafter"/>
</dbReference>
<evidence type="ECO:0000259" key="15">
    <source>
        <dbReference type="PROSITE" id="PS51462"/>
    </source>
</evidence>
<gene>
    <name evidence="16" type="ORF">TBRA_LOCUS4807</name>
</gene>
<dbReference type="Proteomes" id="UP000479190">
    <property type="component" value="Unassembled WGS sequence"/>
</dbReference>
<accession>A0A6H5IB44</accession>
<evidence type="ECO:0000256" key="12">
    <source>
        <dbReference type="ARBA" id="ARBA00023098"/>
    </source>
</evidence>
<dbReference type="CDD" id="cd02885">
    <property type="entry name" value="NUDIX_IPP_Isomerase"/>
    <property type="match status" value="1"/>
</dbReference>
<reference evidence="16 17" key="1">
    <citation type="submission" date="2020-02" db="EMBL/GenBank/DDBJ databases">
        <authorList>
            <person name="Ferguson B K."/>
        </authorList>
    </citation>
    <scope>NUCLEOTIDE SEQUENCE [LARGE SCALE GENOMIC DNA]</scope>
</reference>
<dbReference type="AlphaFoldDB" id="A0A6H5IB44"/>
<evidence type="ECO:0000256" key="11">
    <source>
        <dbReference type="ARBA" id="ARBA00022955"/>
    </source>
</evidence>
<dbReference type="GO" id="GO:0006695">
    <property type="term" value="P:cholesterol biosynthetic process"/>
    <property type="evidence" value="ECO:0007669"/>
    <property type="project" value="UniProtKB-KW"/>
</dbReference>
<dbReference type="OrthoDB" id="510307at2759"/>
<keyword evidence="9" id="KW-0153">Cholesterol metabolism</keyword>
<dbReference type="Gene3D" id="3.90.79.10">
    <property type="entry name" value="Nucleoside Triphosphate Pyrophosphohydrolase"/>
    <property type="match status" value="1"/>
</dbReference>
<feature type="domain" description="Nudix hydrolase" evidence="15">
    <location>
        <begin position="69"/>
        <end position="218"/>
    </location>
</feature>
<sequence>MMLSVARRICSLFKEELTSVRSHHTKMQIAPLQKSALEERCILVDNFDKVIGAASKKHCHLIAKDGSIPLHRAFSVFLFNSKGDLLIQKRSANKITFPGFYTNTCCSHPLAEIEGETEEKDALGIRRAAQRRLGYELGIPAKEVAINDFRYLTRIHYQAAGCNIWGEHEIDYVLFLKVKKVTLDPNPDEISEIQWISRADVSNFVKSIDSPLTPWFKLILENQLLEWWDNLDSLHKYQEHSKIQRFTKL</sequence>
<evidence type="ECO:0000256" key="4">
    <source>
        <dbReference type="ARBA" id="ARBA00004826"/>
    </source>
</evidence>
<evidence type="ECO:0000256" key="7">
    <source>
        <dbReference type="ARBA" id="ARBA00022516"/>
    </source>
</evidence>
<keyword evidence="12" id="KW-0443">Lipid metabolism</keyword>
<dbReference type="InterPro" id="IPR011876">
    <property type="entry name" value="IsopentenylPP_isomerase_typ1"/>
</dbReference>
<keyword evidence="11" id="KW-0752">Steroid biosynthesis</keyword>
<dbReference type="GO" id="GO:0004452">
    <property type="term" value="F:isopentenyl-diphosphate delta-isomerase activity"/>
    <property type="evidence" value="ECO:0007669"/>
    <property type="project" value="UniProtKB-EC"/>
</dbReference>
<keyword evidence="9" id="KW-0753">Steroid metabolism</keyword>
<evidence type="ECO:0000256" key="13">
    <source>
        <dbReference type="ARBA" id="ARBA00023229"/>
    </source>
</evidence>
<comment type="cofactor">
    <cofactor evidence="2">
        <name>Mg(2+)</name>
        <dbReference type="ChEBI" id="CHEBI:18420"/>
    </cofactor>
</comment>
<keyword evidence="13" id="KW-0414">Isoprene biosynthesis</keyword>
<dbReference type="FunFam" id="3.90.79.10:FF:000012">
    <property type="entry name" value="Isopentenyl-diphosphate Delta-isomerase 1"/>
    <property type="match status" value="1"/>
</dbReference>
<evidence type="ECO:0000256" key="8">
    <source>
        <dbReference type="ARBA" id="ARBA00022723"/>
    </source>
</evidence>
<dbReference type="EMBL" id="CADCXV010000692">
    <property type="protein sequence ID" value="CAB0032883.1"/>
    <property type="molecule type" value="Genomic_DNA"/>
</dbReference>
<evidence type="ECO:0000256" key="9">
    <source>
        <dbReference type="ARBA" id="ARBA00022778"/>
    </source>
</evidence>
<dbReference type="SUPFAM" id="SSF55811">
    <property type="entry name" value="Nudix"/>
    <property type="match status" value="1"/>
</dbReference>
<dbReference type="Pfam" id="PF00293">
    <property type="entry name" value="NUDIX"/>
    <property type="match status" value="1"/>
</dbReference>
<comment type="similarity">
    <text evidence="5">Belongs to the IPP isomerase type 1 family.</text>
</comment>
<dbReference type="UniPathway" id="UPA00059">
    <property type="reaction ID" value="UER00104"/>
</dbReference>
<name>A0A6H5IB44_9HYME</name>
<dbReference type="EC" id="5.3.3.2" evidence="6"/>
<evidence type="ECO:0000256" key="14">
    <source>
        <dbReference type="ARBA" id="ARBA00023235"/>
    </source>
</evidence>
<dbReference type="GO" id="GO:0005737">
    <property type="term" value="C:cytoplasm"/>
    <property type="evidence" value="ECO:0007669"/>
    <property type="project" value="TreeGrafter"/>
</dbReference>
<keyword evidence="9" id="KW-0152">Cholesterol biosynthesis</keyword>
<dbReference type="NCBIfam" id="TIGR02150">
    <property type="entry name" value="IPP_isom_1"/>
    <property type="match status" value="1"/>
</dbReference>
<dbReference type="GO" id="GO:0050992">
    <property type="term" value="P:dimethylallyl diphosphate biosynthetic process"/>
    <property type="evidence" value="ECO:0007669"/>
    <property type="project" value="UniProtKB-UniPathway"/>
</dbReference>
<evidence type="ECO:0000313" key="17">
    <source>
        <dbReference type="Proteomes" id="UP000479190"/>
    </source>
</evidence>
<dbReference type="PANTHER" id="PTHR10885:SF0">
    <property type="entry name" value="ISOPENTENYL-DIPHOSPHATE DELTA-ISOMERASE"/>
    <property type="match status" value="1"/>
</dbReference>
<keyword evidence="17" id="KW-1185">Reference proteome</keyword>
<evidence type="ECO:0000256" key="3">
    <source>
        <dbReference type="ARBA" id="ARBA00003951"/>
    </source>
</evidence>
<keyword evidence="9" id="KW-1207">Sterol metabolism</keyword>
<dbReference type="PANTHER" id="PTHR10885">
    <property type="entry name" value="ISOPENTENYL-DIPHOSPHATE DELTA-ISOMERASE"/>
    <property type="match status" value="1"/>
</dbReference>
<evidence type="ECO:0000256" key="2">
    <source>
        <dbReference type="ARBA" id="ARBA00001946"/>
    </source>
</evidence>
<evidence type="ECO:0000256" key="10">
    <source>
        <dbReference type="ARBA" id="ARBA00022842"/>
    </source>
</evidence>
<evidence type="ECO:0000256" key="5">
    <source>
        <dbReference type="ARBA" id="ARBA00007579"/>
    </source>
</evidence>
<proteinExistence type="inferred from homology"/>
<dbReference type="PROSITE" id="PS51462">
    <property type="entry name" value="NUDIX"/>
    <property type="match status" value="1"/>
</dbReference>
<comment type="function">
    <text evidence="3">Catalyzes the 1,3-allylic rearrangement of the homoallylic substrate isopentenyl (IPP) to its highly electrophilic allylic isomer, dimethylallyl diphosphate (DMAPP).</text>
</comment>
<keyword evidence="9" id="KW-0756">Sterol biosynthesis</keyword>
<evidence type="ECO:0000256" key="6">
    <source>
        <dbReference type="ARBA" id="ARBA00012057"/>
    </source>
</evidence>
<keyword evidence="14" id="KW-0413">Isomerase</keyword>
<dbReference type="GO" id="GO:0046872">
    <property type="term" value="F:metal ion binding"/>
    <property type="evidence" value="ECO:0007669"/>
    <property type="project" value="UniProtKB-KW"/>
</dbReference>
<keyword evidence="7" id="KW-0444">Lipid biosynthesis</keyword>
<dbReference type="InterPro" id="IPR015797">
    <property type="entry name" value="NUDIX_hydrolase-like_dom_sf"/>
</dbReference>
<keyword evidence="10" id="KW-0460">Magnesium</keyword>
<protein>
    <recommendedName>
        <fullName evidence="6">isopentenyl-diphosphate Delta-isomerase</fullName>
        <ecNumber evidence="6">5.3.3.2</ecNumber>
    </recommendedName>
</protein>
<dbReference type="PIRSF" id="PIRSF018427">
    <property type="entry name" value="Isopntndiph_ism"/>
    <property type="match status" value="1"/>
</dbReference>
<evidence type="ECO:0000313" key="16">
    <source>
        <dbReference type="EMBL" id="CAB0032883.1"/>
    </source>
</evidence>
<evidence type="ECO:0000256" key="1">
    <source>
        <dbReference type="ARBA" id="ARBA00000374"/>
    </source>
</evidence>
<organism evidence="16 17">
    <name type="scientific">Trichogramma brassicae</name>
    <dbReference type="NCBI Taxonomy" id="86971"/>
    <lineage>
        <taxon>Eukaryota</taxon>
        <taxon>Metazoa</taxon>
        <taxon>Ecdysozoa</taxon>
        <taxon>Arthropoda</taxon>
        <taxon>Hexapoda</taxon>
        <taxon>Insecta</taxon>
        <taxon>Pterygota</taxon>
        <taxon>Neoptera</taxon>
        <taxon>Endopterygota</taxon>
        <taxon>Hymenoptera</taxon>
        <taxon>Apocrita</taxon>
        <taxon>Proctotrupomorpha</taxon>
        <taxon>Chalcidoidea</taxon>
        <taxon>Trichogrammatidae</taxon>
        <taxon>Trichogramma</taxon>
    </lineage>
</organism>
<dbReference type="InterPro" id="IPR000086">
    <property type="entry name" value="NUDIX_hydrolase_dom"/>
</dbReference>
<comment type="pathway">
    <text evidence="4">Isoprenoid biosynthesis; dimethylallyl diphosphate biosynthesis; dimethylallyl diphosphate from isopentenyl diphosphate: step 1/1.</text>
</comment>